<dbReference type="InterPro" id="IPR011032">
    <property type="entry name" value="GroES-like_sf"/>
</dbReference>
<dbReference type="Gene3D" id="3.40.50.720">
    <property type="entry name" value="NAD(P)-binding Rossmann-like Domain"/>
    <property type="match status" value="1"/>
</dbReference>
<gene>
    <name evidence="1" type="ORF">Z518_01641</name>
</gene>
<sequence length="209" mass="22222">MRNTLLGHGHSYVPSVLISTIKPGFGSDVYLKRSGVLAAYAVVPGNNAVLKPNKISLEGAGGVGTSGVTAMQFMEVTNMAHGHRVLNTGSGSLVVQAARATIGDGGFVVEPCSSVNEKNKISVIDYKQFPVVHDAIIDIVGKRPSPLPKKSLTYLNLNVIFIPGGDMPIIHDESGLFDVIRWQIGIKLAQWWPVILGGVPRKSAGIDDL</sequence>
<dbReference type="VEuPathDB" id="FungiDB:Z518_01641"/>
<keyword evidence="2" id="KW-1185">Reference proteome</keyword>
<name>A0A0D2G6H9_9EURO</name>
<evidence type="ECO:0000313" key="2">
    <source>
        <dbReference type="Proteomes" id="UP000053617"/>
    </source>
</evidence>
<dbReference type="OrthoDB" id="3509362at2759"/>
<accession>A0A0D2G6H9</accession>
<dbReference type="Proteomes" id="UP000053617">
    <property type="component" value="Unassembled WGS sequence"/>
</dbReference>
<dbReference type="SUPFAM" id="SSF50129">
    <property type="entry name" value="GroES-like"/>
    <property type="match status" value="1"/>
</dbReference>
<dbReference type="EMBL" id="KN847475">
    <property type="protein sequence ID" value="KIX10557.1"/>
    <property type="molecule type" value="Genomic_DNA"/>
</dbReference>
<dbReference type="AlphaFoldDB" id="A0A0D2G6H9"/>
<dbReference type="STRING" id="1442369.A0A0D2G6H9"/>
<dbReference type="Gene3D" id="3.90.180.10">
    <property type="entry name" value="Medium-chain alcohol dehydrogenases, catalytic domain"/>
    <property type="match status" value="1"/>
</dbReference>
<proteinExistence type="predicted"/>
<dbReference type="RefSeq" id="XP_013277693.1">
    <property type="nucleotide sequence ID" value="XM_013422239.1"/>
</dbReference>
<protein>
    <submittedName>
        <fullName evidence="1">Uncharacterized protein</fullName>
    </submittedName>
</protein>
<organism evidence="1 2">
    <name type="scientific">Rhinocladiella mackenziei CBS 650.93</name>
    <dbReference type="NCBI Taxonomy" id="1442369"/>
    <lineage>
        <taxon>Eukaryota</taxon>
        <taxon>Fungi</taxon>
        <taxon>Dikarya</taxon>
        <taxon>Ascomycota</taxon>
        <taxon>Pezizomycotina</taxon>
        <taxon>Eurotiomycetes</taxon>
        <taxon>Chaetothyriomycetidae</taxon>
        <taxon>Chaetothyriales</taxon>
        <taxon>Herpotrichiellaceae</taxon>
        <taxon>Rhinocladiella</taxon>
    </lineage>
</organism>
<dbReference type="GeneID" id="25289712"/>
<dbReference type="HOGENOM" id="CLU_1316033_0_0_1"/>
<reference evidence="1 2" key="1">
    <citation type="submission" date="2015-01" db="EMBL/GenBank/DDBJ databases">
        <title>The Genome Sequence of Rhinocladiella mackenzie CBS 650.93.</title>
        <authorList>
            <consortium name="The Broad Institute Genomics Platform"/>
            <person name="Cuomo C."/>
            <person name="de Hoog S."/>
            <person name="Gorbushina A."/>
            <person name="Stielow B."/>
            <person name="Teixiera M."/>
            <person name="Abouelleil A."/>
            <person name="Chapman S.B."/>
            <person name="Priest M."/>
            <person name="Young S.K."/>
            <person name="Wortman J."/>
            <person name="Nusbaum C."/>
            <person name="Birren B."/>
        </authorList>
    </citation>
    <scope>NUCLEOTIDE SEQUENCE [LARGE SCALE GENOMIC DNA]</scope>
    <source>
        <strain evidence="1 2">CBS 650.93</strain>
    </source>
</reference>
<evidence type="ECO:0000313" key="1">
    <source>
        <dbReference type="EMBL" id="KIX10557.1"/>
    </source>
</evidence>